<feature type="transmembrane region" description="Helical" evidence="6">
    <location>
        <begin position="278"/>
        <end position="297"/>
    </location>
</feature>
<dbReference type="Pfam" id="PF01594">
    <property type="entry name" value="AI-2E_transport"/>
    <property type="match status" value="1"/>
</dbReference>
<name>A0A644ZFE2_9ZZZZ</name>
<keyword evidence="3 6" id="KW-0812">Transmembrane</keyword>
<evidence type="ECO:0000256" key="4">
    <source>
        <dbReference type="ARBA" id="ARBA00022989"/>
    </source>
</evidence>
<feature type="transmembrane region" description="Helical" evidence="6">
    <location>
        <begin position="215"/>
        <end position="237"/>
    </location>
</feature>
<dbReference type="AlphaFoldDB" id="A0A644ZFE2"/>
<evidence type="ECO:0000256" key="5">
    <source>
        <dbReference type="ARBA" id="ARBA00023136"/>
    </source>
</evidence>
<feature type="transmembrane region" description="Helical" evidence="6">
    <location>
        <begin position="36"/>
        <end position="57"/>
    </location>
</feature>
<evidence type="ECO:0000256" key="2">
    <source>
        <dbReference type="ARBA" id="ARBA00009773"/>
    </source>
</evidence>
<organism evidence="7">
    <name type="scientific">bioreactor metagenome</name>
    <dbReference type="NCBI Taxonomy" id="1076179"/>
    <lineage>
        <taxon>unclassified sequences</taxon>
        <taxon>metagenomes</taxon>
        <taxon>ecological metagenomes</taxon>
    </lineage>
</organism>
<comment type="subcellular location">
    <subcellularLocation>
        <location evidence="1">Membrane</location>
        <topology evidence="1">Multi-pass membrane protein</topology>
    </subcellularLocation>
</comment>
<keyword evidence="4 6" id="KW-1133">Transmembrane helix</keyword>
<dbReference type="PANTHER" id="PTHR21716">
    <property type="entry name" value="TRANSMEMBRANE PROTEIN"/>
    <property type="match status" value="1"/>
</dbReference>
<feature type="transmembrane region" description="Helical" evidence="6">
    <location>
        <begin position="69"/>
        <end position="91"/>
    </location>
</feature>
<dbReference type="GO" id="GO:0016020">
    <property type="term" value="C:membrane"/>
    <property type="evidence" value="ECO:0007669"/>
    <property type="project" value="UniProtKB-SubCell"/>
</dbReference>
<comment type="caution">
    <text evidence="7">The sequence shown here is derived from an EMBL/GenBank/DDBJ whole genome shotgun (WGS) entry which is preliminary data.</text>
</comment>
<evidence type="ECO:0000256" key="1">
    <source>
        <dbReference type="ARBA" id="ARBA00004141"/>
    </source>
</evidence>
<dbReference type="NCBIfam" id="TIGR02872">
    <property type="entry name" value="spore_ytvI"/>
    <property type="match status" value="1"/>
</dbReference>
<dbReference type="InterPro" id="IPR002549">
    <property type="entry name" value="AI-2E-like"/>
</dbReference>
<dbReference type="EMBL" id="VSSQ01008663">
    <property type="protein sequence ID" value="MPM39499.1"/>
    <property type="molecule type" value="Genomic_DNA"/>
</dbReference>
<comment type="similarity">
    <text evidence="2">Belongs to the autoinducer-2 exporter (AI-2E) (TC 2.A.86) family.</text>
</comment>
<evidence type="ECO:0000256" key="3">
    <source>
        <dbReference type="ARBA" id="ARBA00022692"/>
    </source>
</evidence>
<keyword evidence="5 6" id="KW-0472">Membrane</keyword>
<feature type="transmembrane region" description="Helical" evidence="6">
    <location>
        <begin position="157"/>
        <end position="182"/>
    </location>
</feature>
<accession>A0A644ZFE2</accession>
<feature type="transmembrane region" description="Helical" evidence="6">
    <location>
        <begin position="12"/>
        <end position="30"/>
    </location>
</feature>
<protein>
    <submittedName>
        <fullName evidence="7">Sodium-lithium/proton antiporter</fullName>
    </submittedName>
</protein>
<reference evidence="7" key="1">
    <citation type="submission" date="2019-08" db="EMBL/GenBank/DDBJ databases">
        <authorList>
            <person name="Kucharzyk K."/>
            <person name="Murdoch R.W."/>
            <person name="Higgins S."/>
            <person name="Loffler F."/>
        </authorList>
    </citation>
    <scope>NUCLEOTIDE SEQUENCE</scope>
</reference>
<dbReference type="PANTHER" id="PTHR21716:SF68">
    <property type="entry name" value="TRANSPORT PROTEIN YTVI-RELATED"/>
    <property type="match status" value="1"/>
</dbReference>
<gene>
    <name evidence="7" type="ORF">SDC9_86133</name>
</gene>
<evidence type="ECO:0000256" key="6">
    <source>
        <dbReference type="SAM" id="Phobius"/>
    </source>
</evidence>
<sequence length="369" mass="41690">MEKIYNIDRKKLLKISLVTLGILLGLVLIYKSIKFFLPFIIAFFIAQLMEPVIKFLGKRAKIPRKVGTLISLILIISIIGLIILFIIASFINQLKDIINYMPGVVSELYNNIQKVSSGQITILNIEIPQEFTSHIESMAISLLSYFMNIVNKIVKGAFYTAFSFPEILLFTLTTIISTYFIASGRYTIMDYVKSQIPKEWHNNIKEMKHDSVVSIIKLIKAYIIILLITFSELFLGLSILKVKYAFVIAILISIIDLLPVLGTGIVIIPWAIYNLFFGKIYMAVGLFLLWLVILIVRQVVEPRIISNQIGVHPLVTLMGIYIGFKLIGPGGLILGPLTVLTIKGIFAMVLKEKSLYEFLKKPSDKLIVK</sequence>
<evidence type="ECO:0000313" key="7">
    <source>
        <dbReference type="EMBL" id="MPM39499.1"/>
    </source>
</evidence>
<dbReference type="InterPro" id="IPR014227">
    <property type="entry name" value="YtvI-like"/>
</dbReference>
<dbReference type="GO" id="GO:0055085">
    <property type="term" value="P:transmembrane transport"/>
    <property type="evidence" value="ECO:0007669"/>
    <property type="project" value="TreeGrafter"/>
</dbReference>
<proteinExistence type="inferred from homology"/>
<feature type="transmembrane region" description="Helical" evidence="6">
    <location>
        <begin position="244"/>
        <end position="272"/>
    </location>
</feature>